<sequence>MRNSVTTGATRCRRPSGLSSARPLAIGGSGGVFIPTLLGPLFHLLAAIAMEFRDVVSADNRPAAHTSMMASGESATTVALAMGGSRTLTEVHICKSVAAHGAAYPPMVYSTATKVLVPGARTRPTS</sequence>
<feature type="region of interest" description="Disordered" evidence="1">
    <location>
        <begin position="1"/>
        <end position="20"/>
    </location>
</feature>
<accession>A0A918F9N4</accession>
<dbReference type="EMBL" id="BMSX01000009">
    <property type="protein sequence ID" value="GGR22352.1"/>
    <property type="molecule type" value="Genomic_DNA"/>
</dbReference>
<proteinExistence type="predicted"/>
<protein>
    <submittedName>
        <fullName evidence="2">Uncharacterized protein</fullName>
    </submittedName>
</protein>
<keyword evidence="3" id="KW-1185">Reference proteome</keyword>
<evidence type="ECO:0000313" key="3">
    <source>
        <dbReference type="Proteomes" id="UP000658320"/>
    </source>
</evidence>
<reference evidence="2" key="1">
    <citation type="journal article" date="2014" name="Int. J. Syst. Evol. Microbiol.">
        <title>Complete genome sequence of Corynebacterium casei LMG S-19264T (=DSM 44701T), isolated from a smear-ripened cheese.</title>
        <authorList>
            <consortium name="US DOE Joint Genome Institute (JGI-PGF)"/>
            <person name="Walter F."/>
            <person name="Albersmeier A."/>
            <person name="Kalinowski J."/>
            <person name="Ruckert C."/>
        </authorList>
    </citation>
    <scope>NUCLEOTIDE SEQUENCE</scope>
    <source>
        <strain evidence="2">JCM 4346</strain>
    </source>
</reference>
<comment type="caution">
    <text evidence="2">The sequence shown here is derived from an EMBL/GenBank/DDBJ whole genome shotgun (WGS) entry which is preliminary data.</text>
</comment>
<gene>
    <name evidence="2" type="ORF">GCM10010251_43140</name>
</gene>
<reference evidence="2" key="2">
    <citation type="submission" date="2020-09" db="EMBL/GenBank/DDBJ databases">
        <authorList>
            <person name="Sun Q."/>
            <person name="Ohkuma M."/>
        </authorList>
    </citation>
    <scope>NUCLEOTIDE SEQUENCE</scope>
    <source>
        <strain evidence="2">JCM 4346</strain>
    </source>
</reference>
<evidence type="ECO:0000313" key="2">
    <source>
        <dbReference type="EMBL" id="GGR22352.1"/>
    </source>
</evidence>
<dbReference type="AlphaFoldDB" id="A0A918F9N4"/>
<name>A0A918F9N4_9ACTN</name>
<organism evidence="2 3">
    <name type="scientific">Streptomyces aurantiogriseus</name>
    <dbReference type="NCBI Taxonomy" id="66870"/>
    <lineage>
        <taxon>Bacteria</taxon>
        <taxon>Bacillati</taxon>
        <taxon>Actinomycetota</taxon>
        <taxon>Actinomycetes</taxon>
        <taxon>Kitasatosporales</taxon>
        <taxon>Streptomycetaceae</taxon>
        <taxon>Streptomyces</taxon>
    </lineage>
</organism>
<dbReference type="Proteomes" id="UP000658320">
    <property type="component" value="Unassembled WGS sequence"/>
</dbReference>
<evidence type="ECO:0000256" key="1">
    <source>
        <dbReference type="SAM" id="MobiDB-lite"/>
    </source>
</evidence>